<keyword evidence="2" id="KW-1185">Reference proteome</keyword>
<protein>
    <submittedName>
        <fullName evidence="1">CLUMA_CG011419, isoform A</fullName>
    </submittedName>
</protein>
<dbReference type="EMBL" id="CVRI01000047">
    <property type="protein sequence ID" value="CRK98050.1"/>
    <property type="molecule type" value="Genomic_DNA"/>
</dbReference>
<reference evidence="1 2" key="1">
    <citation type="submission" date="2015-04" db="EMBL/GenBank/DDBJ databases">
        <authorList>
            <person name="Syromyatnikov M.Y."/>
            <person name="Popov V.N."/>
        </authorList>
    </citation>
    <scope>NUCLEOTIDE SEQUENCE [LARGE SCALE GENOMIC DNA]</scope>
</reference>
<organism evidence="1 2">
    <name type="scientific">Clunio marinus</name>
    <dbReference type="NCBI Taxonomy" id="568069"/>
    <lineage>
        <taxon>Eukaryota</taxon>
        <taxon>Metazoa</taxon>
        <taxon>Ecdysozoa</taxon>
        <taxon>Arthropoda</taxon>
        <taxon>Hexapoda</taxon>
        <taxon>Insecta</taxon>
        <taxon>Pterygota</taxon>
        <taxon>Neoptera</taxon>
        <taxon>Endopterygota</taxon>
        <taxon>Diptera</taxon>
        <taxon>Nematocera</taxon>
        <taxon>Chironomoidea</taxon>
        <taxon>Chironomidae</taxon>
        <taxon>Clunio</taxon>
    </lineage>
</organism>
<name>A0A1J1IE53_9DIPT</name>
<dbReference type="Proteomes" id="UP000183832">
    <property type="component" value="Unassembled WGS sequence"/>
</dbReference>
<evidence type="ECO:0000313" key="1">
    <source>
        <dbReference type="EMBL" id="CRK98050.1"/>
    </source>
</evidence>
<sequence>MTWSLDLMLSVSNFLQLIRIEISQDMFLNISSGGLEIFCTANVRHISKQSNKMDNKTWTKQKYSYSAKKFQKPQPLFTKTEEVDWNESIQGVLSYQKSLQTHACRYRFLKYQNKSEC</sequence>
<proteinExistence type="predicted"/>
<gene>
    <name evidence="1" type="ORF">CLUMA_CG011419</name>
</gene>
<accession>A0A1J1IE53</accession>
<evidence type="ECO:0000313" key="2">
    <source>
        <dbReference type="Proteomes" id="UP000183832"/>
    </source>
</evidence>
<dbReference type="AlphaFoldDB" id="A0A1J1IE53"/>